<organism evidence="2 3">
    <name type="scientific">Enterobacter agglomerans</name>
    <name type="common">Erwinia herbicola</name>
    <name type="synonym">Pantoea agglomerans</name>
    <dbReference type="NCBI Taxonomy" id="549"/>
    <lineage>
        <taxon>Bacteria</taxon>
        <taxon>Pseudomonadati</taxon>
        <taxon>Pseudomonadota</taxon>
        <taxon>Gammaproteobacteria</taxon>
        <taxon>Enterobacterales</taxon>
        <taxon>Erwiniaceae</taxon>
        <taxon>Pantoea</taxon>
        <taxon>Pantoea agglomerans group</taxon>
    </lineage>
</organism>
<protein>
    <submittedName>
        <fullName evidence="2">RES domain-containing protein</fullName>
    </submittedName>
</protein>
<comment type="caution">
    <text evidence="2">The sequence shown here is derived from an EMBL/GenBank/DDBJ whole genome shotgun (WGS) entry which is preliminary data.</text>
</comment>
<feature type="domain" description="RES" evidence="1">
    <location>
        <begin position="222"/>
        <end position="373"/>
    </location>
</feature>
<reference evidence="2 3" key="1">
    <citation type="submission" date="2019-11" db="EMBL/GenBank/DDBJ databases">
        <title>Draft Genome Sequence of Plant Growth-Promoting Rhizosphere-Associated Bacteria.</title>
        <authorList>
            <person name="Vasilyev I.Y."/>
            <person name="Radchenko V."/>
            <person name="Ilnitskaya E.V."/>
        </authorList>
    </citation>
    <scope>NUCLEOTIDE SEQUENCE [LARGE SCALE GENOMIC DNA]</scope>
    <source>
        <strain evidence="2 3">VRA_MhP_f</strain>
    </source>
</reference>
<dbReference type="EMBL" id="WKLC01000046">
    <property type="protein sequence ID" value="MSE14048.1"/>
    <property type="molecule type" value="Genomic_DNA"/>
</dbReference>
<dbReference type="Proteomes" id="UP000461948">
    <property type="component" value="Unassembled WGS sequence"/>
</dbReference>
<name>A0A7X2MJ01_ENTAG</name>
<dbReference type="InterPro" id="IPR014914">
    <property type="entry name" value="RES_dom"/>
</dbReference>
<evidence type="ECO:0000313" key="3">
    <source>
        <dbReference type="Proteomes" id="UP000461948"/>
    </source>
</evidence>
<dbReference type="AlphaFoldDB" id="A0A7X2MJ01"/>
<evidence type="ECO:0000259" key="1">
    <source>
        <dbReference type="Pfam" id="PF08808"/>
    </source>
</evidence>
<sequence length="417" mass="47783">MINTRLWLINREIEIEEEEKATGFLCAACLSKDLFLHNTAAEKTIHNNKKCSGCKQEIERGLSFEYLAGKLDSHLNKHYKPVEIKGVPSDTLSLQDIIKRFIIEDEEIVEGISKVLYDLNGNRFKSGKKYKDLLDQSAIKEQTSAIVDEWNKYAFELKHSKRFTNEKAIHFYRSIIGNGVHASGNNDENDRPMLKVISVGSEFYRGRRVEDDEHKKRLESIDKEFYAPPPEKATNSRMSPPGMSFLYTATDQKTCIAELHPFAGDEIAVIKLETERSLYFFDLTRAADVKHGLPGLIYDPSAKIYARRYLLSQLHDLIAQPFRATEISYIAIQAFAETVRHYEFSHDKKKRNFDGIIFNSTQMKGGVNYVFFGDYFTERSVESPFVNYGVKPSVKEPVKFYKIINIQVATSPSIINA</sequence>
<evidence type="ECO:0000313" key="2">
    <source>
        <dbReference type="EMBL" id="MSE14048.1"/>
    </source>
</evidence>
<gene>
    <name evidence="2" type="ORF">GKC49_02430</name>
</gene>
<proteinExistence type="predicted"/>
<dbReference type="Pfam" id="PF08808">
    <property type="entry name" value="RES"/>
    <property type="match status" value="1"/>
</dbReference>
<accession>A0A7X2MJ01</accession>